<dbReference type="Pfam" id="PF02810">
    <property type="entry name" value="SEC-C"/>
    <property type="match status" value="1"/>
</dbReference>
<evidence type="ECO:0000259" key="1">
    <source>
        <dbReference type="Pfam" id="PF13643"/>
    </source>
</evidence>
<dbReference type="InterPro" id="IPR004027">
    <property type="entry name" value="SEC_C_motif"/>
</dbReference>
<organism evidence="2 3">
    <name type="scientific">Colwellia demingiae</name>
    <dbReference type="NCBI Taxonomy" id="89401"/>
    <lineage>
        <taxon>Bacteria</taxon>
        <taxon>Pseudomonadati</taxon>
        <taxon>Pseudomonadota</taxon>
        <taxon>Gammaproteobacteria</taxon>
        <taxon>Alteromonadales</taxon>
        <taxon>Colwelliaceae</taxon>
        <taxon>Colwellia</taxon>
    </lineage>
</organism>
<gene>
    <name evidence="2" type="ORF">ESZ36_08595</name>
</gene>
<dbReference type="OrthoDB" id="570299at2"/>
<dbReference type="EMBL" id="VOLT01000004">
    <property type="protein sequence ID" value="TWX68543.1"/>
    <property type="molecule type" value="Genomic_DNA"/>
</dbReference>
<name>A0A5C6QIH8_9GAMM</name>
<dbReference type="SUPFAM" id="SSF81901">
    <property type="entry name" value="HCP-like"/>
    <property type="match status" value="1"/>
</dbReference>
<dbReference type="RefSeq" id="WP_146786381.1">
    <property type="nucleotide sequence ID" value="NZ_VOLT01000004.1"/>
</dbReference>
<evidence type="ECO:0000313" key="2">
    <source>
        <dbReference type="EMBL" id="TWX68543.1"/>
    </source>
</evidence>
<proteinExistence type="predicted"/>
<dbReference type="AlphaFoldDB" id="A0A5C6QIH8"/>
<dbReference type="Pfam" id="PF08238">
    <property type="entry name" value="Sel1"/>
    <property type="match status" value="3"/>
</dbReference>
<dbReference type="Gene3D" id="1.25.40.10">
    <property type="entry name" value="Tetratricopeptide repeat domain"/>
    <property type="match status" value="1"/>
</dbReference>
<comment type="caution">
    <text evidence="2">The sequence shown here is derived from an EMBL/GenBank/DDBJ whole genome shotgun (WGS) entry which is preliminary data.</text>
</comment>
<accession>A0A5C6QIH8</accession>
<dbReference type="SMART" id="SM00671">
    <property type="entry name" value="SEL1"/>
    <property type="match status" value="3"/>
</dbReference>
<sequence length="471" mass="53828">MNKGMTDLELVLNFGNLVSKTYGTAVKFIELNPDHSLVEFRSLATLLCNHILDKANEDFQHWTLEEKIDLLFDSQLITSSARRNLHQIRKLGNSSAHKHDLISAKDEKSFIKLSRENQIQESNEARSLIIDVLSDLYVFWLKKGSLPKIIQIENKSESYKELLLEGAISTDYQAKYLAGIVYKSLAEEYDRTLPLMADDDSETKLILLYECAMAHFKAAYKLSINIGFNLSSAIEKEALYFKYCDLNYLYEYGSIVYSGYLGEDKISIGIELLTIAAKRGFGRAQADLACYIYDKGDDYLLAKKYAEEAVKQDVIEGNRLLFHYFSEGKAIKTNIKLALMHIDKAIKTGCPQASWDLGRAYFDSDHIEQDFEKSKIYLLKAIEQGHKQAYLFYEFNFNNLAEKMASGLKRFGEEIISSLESHIPQKQVPVRSKKIKPNEKCECGSEKKYKKCHGSPAMTLKVIEEIRKGNY</sequence>
<dbReference type="InterPro" id="IPR025285">
    <property type="entry name" value="DUF4145"/>
</dbReference>
<dbReference type="Proteomes" id="UP000321822">
    <property type="component" value="Unassembled WGS sequence"/>
</dbReference>
<feature type="domain" description="DUF4145" evidence="1">
    <location>
        <begin position="25"/>
        <end position="112"/>
    </location>
</feature>
<reference evidence="2 3" key="1">
    <citation type="submission" date="2019-07" db="EMBL/GenBank/DDBJ databases">
        <title>Genomes of sea-ice associated Colwellia species.</title>
        <authorList>
            <person name="Bowman J.P."/>
        </authorList>
    </citation>
    <scope>NUCLEOTIDE SEQUENCE [LARGE SCALE GENOMIC DNA]</scope>
    <source>
        <strain evidence="2 3">ACAM 459</strain>
    </source>
</reference>
<evidence type="ECO:0000313" key="3">
    <source>
        <dbReference type="Proteomes" id="UP000321822"/>
    </source>
</evidence>
<dbReference type="SUPFAM" id="SSF103642">
    <property type="entry name" value="Sec-C motif"/>
    <property type="match status" value="1"/>
</dbReference>
<dbReference type="Pfam" id="PF13643">
    <property type="entry name" value="DUF4145"/>
    <property type="match status" value="1"/>
</dbReference>
<dbReference type="InterPro" id="IPR011990">
    <property type="entry name" value="TPR-like_helical_dom_sf"/>
</dbReference>
<dbReference type="InterPro" id="IPR006597">
    <property type="entry name" value="Sel1-like"/>
</dbReference>
<protein>
    <submittedName>
        <fullName evidence="2">DUF4145 domain-containing protein</fullName>
    </submittedName>
</protein>
<keyword evidence="3" id="KW-1185">Reference proteome</keyword>